<sequence>MGQLDGKVAIVTGAGRGIGREEALALAAAGAKVVVNDMGGDWNGEGSDERPAATVCDEIRALGGEATPNFDNVADPAGAERLVKQTLETYGDVDILVNNAGILRDSMVFSSEPKQWASVIDVHILGHYLPTRAVTAHWREQSKAGTTKHRAIVNTTSESGLFGNAGQSNYDAAKLGIVSFTIAVAKETAKYGVTVNAIAPRARTRLTTTTFDGSNRAGEFKVVDGVFDAMDPSNIAPFVAFLGTDAAAEITGQTFIVYGGIVAHVRLPHVADLIVKDGRWTIDELVAEHGGLFKEIGSNVYEGPRGYVRLPKQ</sequence>
<dbReference type="InterPro" id="IPR002347">
    <property type="entry name" value="SDR_fam"/>
</dbReference>
<dbReference type="Gene3D" id="3.40.50.720">
    <property type="entry name" value="NAD(P)-binding Rossmann-like Domain"/>
    <property type="match status" value="1"/>
</dbReference>
<evidence type="ECO:0000256" key="1">
    <source>
        <dbReference type="ARBA" id="ARBA00006484"/>
    </source>
</evidence>
<dbReference type="InterPro" id="IPR051687">
    <property type="entry name" value="Peroxisomal_Beta-Oxidation"/>
</dbReference>
<dbReference type="PRINTS" id="PR00081">
    <property type="entry name" value="GDHRDH"/>
</dbReference>
<proteinExistence type="inferred from homology"/>
<comment type="similarity">
    <text evidence="1 3">Belongs to the short-chain dehydrogenases/reductases (SDR) family.</text>
</comment>
<organism evidence="4 5">
    <name type="scientific">Rhodococcus jostii</name>
    <dbReference type="NCBI Taxonomy" id="132919"/>
    <lineage>
        <taxon>Bacteria</taxon>
        <taxon>Bacillati</taxon>
        <taxon>Actinomycetota</taxon>
        <taxon>Actinomycetes</taxon>
        <taxon>Mycobacteriales</taxon>
        <taxon>Nocardiaceae</taxon>
        <taxon>Rhodococcus</taxon>
    </lineage>
</organism>
<dbReference type="PANTHER" id="PTHR45024:SF2">
    <property type="entry name" value="SCP2 DOMAIN-CONTAINING PROTEIN"/>
    <property type="match status" value="1"/>
</dbReference>
<dbReference type="PANTHER" id="PTHR45024">
    <property type="entry name" value="DEHYDROGENASES, SHORT CHAIN"/>
    <property type="match status" value="1"/>
</dbReference>
<dbReference type="Proteomes" id="UP000183407">
    <property type="component" value="Unassembled WGS sequence"/>
</dbReference>
<dbReference type="Pfam" id="PF00106">
    <property type="entry name" value="adh_short"/>
    <property type="match status" value="1"/>
</dbReference>
<accession>A0A1H4ILH2</accession>
<dbReference type="GO" id="GO:0016491">
    <property type="term" value="F:oxidoreductase activity"/>
    <property type="evidence" value="ECO:0007669"/>
    <property type="project" value="UniProtKB-KW"/>
</dbReference>
<reference evidence="5" key="1">
    <citation type="submission" date="2016-10" db="EMBL/GenBank/DDBJ databases">
        <authorList>
            <person name="Varghese N."/>
        </authorList>
    </citation>
    <scope>NUCLEOTIDE SEQUENCE [LARGE SCALE GENOMIC DNA]</scope>
    <source>
        <strain evidence="5">DSM 44719</strain>
    </source>
</reference>
<keyword evidence="2" id="KW-0560">Oxidoreductase</keyword>
<dbReference type="PRINTS" id="PR00080">
    <property type="entry name" value="SDRFAMILY"/>
</dbReference>
<evidence type="ECO:0000313" key="4">
    <source>
        <dbReference type="EMBL" id="SEB34773.1"/>
    </source>
</evidence>
<protein>
    <submittedName>
        <fullName evidence="4">NAD(P)-dependent dehydrogenase, short-chain alcohol dehydrogenase family</fullName>
    </submittedName>
</protein>
<name>A0A1H4ILH2_RHOJO</name>
<dbReference type="AlphaFoldDB" id="A0A1H4ILH2"/>
<dbReference type="InterPro" id="IPR036291">
    <property type="entry name" value="NAD(P)-bd_dom_sf"/>
</dbReference>
<dbReference type="EMBL" id="FNTL01000002">
    <property type="protein sequence ID" value="SEB34773.1"/>
    <property type="molecule type" value="Genomic_DNA"/>
</dbReference>
<evidence type="ECO:0000313" key="5">
    <source>
        <dbReference type="Proteomes" id="UP000183407"/>
    </source>
</evidence>
<dbReference type="SUPFAM" id="SSF51735">
    <property type="entry name" value="NAD(P)-binding Rossmann-fold domains"/>
    <property type="match status" value="1"/>
</dbReference>
<evidence type="ECO:0000256" key="2">
    <source>
        <dbReference type="ARBA" id="ARBA00023002"/>
    </source>
</evidence>
<dbReference type="OrthoDB" id="9808187at2"/>
<evidence type="ECO:0000256" key="3">
    <source>
        <dbReference type="RuleBase" id="RU000363"/>
    </source>
</evidence>
<dbReference type="RefSeq" id="WP_073362251.1">
    <property type="nucleotide sequence ID" value="NZ_FNTL01000002.1"/>
</dbReference>
<gene>
    <name evidence="4" type="ORF">SAMN04490220_0189</name>
</gene>